<proteinExistence type="predicted"/>
<dbReference type="AlphaFoldDB" id="B9IFP2"/>
<reference evidence="1 2" key="1">
    <citation type="journal article" date="2006" name="Science">
        <title>The genome of black cottonwood, Populus trichocarpa (Torr. &amp; Gray).</title>
        <authorList>
            <person name="Tuskan G.A."/>
            <person name="Difazio S."/>
            <person name="Jansson S."/>
            <person name="Bohlmann J."/>
            <person name="Grigoriev I."/>
            <person name="Hellsten U."/>
            <person name="Putnam N."/>
            <person name="Ralph S."/>
            <person name="Rombauts S."/>
            <person name="Salamov A."/>
            <person name="Schein J."/>
            <person name="Sterck L."/>
            <person name="Aerts A."/>
            <person name="Bhalerao R.R."/>
            <person name="Bhalerao R.P."/>
            <person name="Blaudez D."/>
            <person name="Boerjan W."/>
            <person name="Brun A."/>
            <person name="Brunner A."/>
            <person name="Busov V."/>
            <person name="Campbell M."/>
            <person name="Carlson J."/>
            <person name="Chalot M."/>
            <person name="Chapman J."/>
            <person name="Chen G.L."/>
            <person name="Cooper D."/>
            <person name="Coutinho P.M."/>
            <person name="Couturier J."/>
            <person name="Covert S."/>
            <person name="Cronk Q."/>
            <person name="Cunningham R."/>
            <person name="Davis J."/>
            <person name="Degroeve S."/>
            <person name="Dejardin A."/>
            <person name="Depamphilis C."/>
            <person name="Detter J."/>
            <person name="Dirks B."/>
            <person name="Dubchak I."/>
            <person name="Duplessis S."/>
            <person name="Ehlting J."/>
            <person name="Ellis B."/>
            <person name="Gendler K."/>
            <person name="Goodstein D."/>
            <person name="Gribskov M."/>
            <person name="Grimwood J."/>
            <person name="Groover A."/>
            <person name="Gunter L."/>
            <person name="Hamberger B."/>
            <person name="Heinze B."/>
            <person name="Helariutta Y."/>
            <person name="Henrissat B."/>
            <person name="Holligan D."/>
            <person name="Holt R."/>
            <person name="Huang W."/>
            <person name="Islam-Faridi N."/>
            <person name="Jones S."/>
            <person name="Jones-Rhoades M."/>
            <person name="Jorgensen R."/>
            <person name="Joshi C."/>
            <person name="Kangasjarvi J."/>
            <person name="Karlsson J."/>
            <person name="Kelleher C."/>
            <person name="Kirkpatrick R."/>
            <person name="Kirst M."/>
            <person name="Kohler A."/>
            <person name="Kalluri U."/>
            <person name="Larimer F."/>
            <person name="Leebens-Mack J."/>
            <person name="Leple J.C."/>
            <person name="Locascio P."/>
            <person name="Lou Y."/>
            <person name="Lucas S."/>
            <person name="Martin F."/>
            <person name="Montanini B."/>
            <person name="Napoli C."/>
            <person name="Nelson D.R."/>
            <person name="Nelson C."/>
            <person name="Nieminen K."/>
            <person name="Nilsson O."/>
            <person name="Pereda V."/>
            <person name="Peter G."/>
            <person name="Philippe R."/>
            <person name="Pilate G."/>
            <person name="Poliakov A."/>
            <person name="Razumovskaya J."/>
            <person name="Richardson P."/>
            <person name="Rinaldi C."/>
            <person name="Ritland K."/>
            <person name="Rouze P."/>
            <person name="Ryaboy D."/>
            <person name="Schmutz J."/>
            <person name="Schrader J."/>
            <person name="Segerman B."/>
            <person name="Shin H."/>
            <person name="Siddiqui A."/>
            <person name="Sterky F."/>
            <person name="Terry A."/>
            <person name="Tsai C.J."/>
            <person name="Uberbacher E."/>
            <person name="Unneberg P."/>
            <person name="Vahala J."/>
            <person name="Wall K."/>
            <person name="Wessler S."/>
            <person name="Yang G."/>
            <person name="Yin T."/>
            <person name="Douglas C."/>
            <person name="Marra M."/>
            <person name="Sandberg G."/>
            <person name="Van de Peer Y."/>
            <person name="Rokhsar D."/>
        </authorList>
    </citation>
    <scope>NUCLEOTIDE SEQUENCE [LARGE SCALE GENOMIC DNA]</scope>
    <source>
        <strain evidence="2">cv. Nisqually</strain>
    </source>
</reference>
<protein>
    <submittedName>
        <fullName evidence="1">Uncharacterized protein</fullName>
    </submittedName>
</protein>
<dbReference type="InParanoid" id="B9IFP2"/>
<keyword evidence="2" id="KW-1185">Reference proteome</keyword>
<dbReference type="EMBL" id="CM009305">
    <property type="protein sequence ID" value="PNS98690.1"/>
    <property type="molecule type" value="Genomic_DNA"/>
</dbReference>
<accession>B9IFP2</accession>
<dbReference type="Proteomes" id="UP000006729">
    <property type="component" value="Chromosome 16"/>
</dbReference>
<gene>
    <name evidence="1" type="ORF">POPTR_016G091300</name>
</gene>
<organism evidence="1 2">
    <name type="scientific">Populus trichocarpa</name>
    <name type="common">Western balsam poplar</name>
    <name type="synonym">Populus balsamifera subsp. trichocarpa</name>
    <dbReference type="NCBI Taxonomy" id="3694"/>
    <lineage>
        <taxon>Eukaryota</taxon>
        <taxon>Viridiplantae</taxon>
        <taxon>Streptophyta</taxon>
        <taxon>Embryophyta</taxon>
        <taxon>Tracheophyta</taxon>
        <taxon>Spermatophyta</taxon>
        <taxon>Magnoliopsida</taxon>
        <taxon>eudicotyledons</taxon>
        <taxon>Gunneridae</taxon>
        <taxon>Pentapetalae</taxon>
        <taxon>rosids</taxon>
        <taxon>fabids</taxon>
        <taxon>Malpighiales</taxon>
        <taxon>Salicaceae</taxon>
        <taxon>Saliceae</taxon>
        <taxon>Populus</taxon>
    </lineage>
</organism>
<evidence type="ECO:0000313" key="1">
    <source>
        <dbReference type="EMBL" id="PNS98690.1"/>
    </source>
</evidence>
<sequence>MAWDVFLSLQNAIPHHHQYDFFHPSKNLADRNLRSLEMTSVLVFLTSAFPFDADCREQHRSPLPRAMNQHRIGSLIVNQKMLYKEDLSCYIAMLLKKKQSELLHGIEINLGFLIDFSLPAMFAVEEETICLLRC</sequence>
<evidence type="ECO:0000313" key="2">
    <source>
        <dbReference type="Proteomes" id="UP000006729"/>
    </source>
</evidence>
<dbReference type="HOGENOM" id="CLU_1899762_0_0_1"/>
<name>B9IFP2_POPTR</name>